<evidence type="ECO:0000256" key="1">
    <source>
        <dbReference type="ARBA" id="ARBA00006272"/>
    </source>
</evidence>
<keyword evidence="2" id="KW-0031">Aminopeptidase</keyword>
<dbReference type="SUPFAM" id="SSF101821">
    <property type="entry name" value="Aminopeptidase/glucanase lid domain"/>
    <property type="match status" value="1"/>
</dbReference>
<feature type="binding site" evidence="8">
    <location>
        <position position="68"/>
    </location>
    <ligand>
        <name>Zn(2+)</name>
        <dbReference type="ChEBI" id="CHEBI:29105"/>
        <label>1</label>
    </ligand>
</feature>
<comment type="cofactor">
    <cofactor evidence="8">
        <name>a divalent metal cation</name>
        <dbReference type="ChEBI" id="CHEBI:60240"/>
    </cofactor>
    <text evidence="8">Binds 2 divalent metal cations per subunit.</text>
</comment>
<feature type="binding site" evidence="8">
    <location>
        <position position="178"/>
    </location>
    <ligand>
        <name>Zn(2+)</name>
        <dbReference type="ChEBI" id="CHEBI:29105"/>
        <label>2</label>
    </ligand>
</feature>
<dbReference type="PANTHER" id="PTHR32481">
    <property type="entry name" value="AMINOPEPTIDASE"/>
    <property type="match status" value="1"/>
</dbReference>
<feature type="active site" description="Proton acceptor" evidence="7">
    <location>
        <position position="210"/>
    </location>
</feature>
<sequence length="355" mass="38966">MTSEIKDFLKDLISLPGLSGYESPARQRILHEWQPLVDEISTSPLGSLHALKRGSGDEPRPSILLAAHMDAIGMMVTEIVDGWLRFTQIGGIDPRILPGQQVVVHGRQDVPGIVVQPPAHLLPDEVSPRQTVEMKYLLVDTGLLPEQVNEVIRVGDLISFAQPPLELGNDLLAGHSLDNRASVAALTLCLRDLQRVRHIWDVWAVATVQEEITLGGGYTSPFSIRPDLAVAVDVTFARGPGGPSDYRTFPLGKGLTIGWGANIHPAFYRAIKETAERLDIPFHNEVMPAHSGTDAFAMQVTAEGIPTAVLSIPLRYMHTPVEIISLKDVQRTGHLLAQFIAGLQADFMEQMKWEE</sequence>
<evidence type="ECO:0000256" key="5">
    <source>
        <dbReference type="ARBA" id="ARBA00022801"/>
    </source>
</evidence>
<evidence type="ECO:0000256" key="8">
    <source>
        <dbReference type="PIRSR" id="PIRSR001123-2"/>
    </source>
</evidence>
<dbReference type="InterPro" id="IPR008007">
    <property type="entry name" value="Peptidase_M42"/>
</dbReference>
<keyword evidence="4 8" id="KW-0479">Metal-binding</keyword>
<dbReference type="AlphaFoldDB" id="A0A7C4Q1N7"/>
<gene>
    <name evidence="9" type="ORF">ENT17_06355</name>
</gene>
<organism evidence="9">
    <name type="scientific">Bellilinea caldifistulae</name>
    <dbReference type="NCBI Taxonomy" id="360411"/>
    <lineage>
        <taxon>Bacteria</taxon>
        <taxon>Bacillati</taxon>
        <taxon>Chloroflexota</taxon>
        <taxon>Anaerolineae</taxon>
        <taxon>Anaerolineales</taxon>
        <taxon>Anaerolineaceae</taxon>
        <taxon>Bellilinea</taxon>
    </lineage>
</organism>
<evidence type="ECO:0000256" key="2">
    <source>
        <dbReference type="ARBA" id="ARBA00022438"/>
    </source>
</evidence>
<reference evidence="9" key="1">
    <citation type="journal article" date="2020" name="mSystems">
        <title>Genome- and Community-Level Interaction Insights into Carbon Utilization and Element Cycling Functions of Hydrothermarchaeota in Hydrothermal Sediment.</title>
        <authorList>
            <person name="Zhou Z."/>
            <person name="Liu Y."/>
            <person name="Xu W."/>
            <person name="Pan J."/>
            <person name="Luo Z.H."/>
            <person name="Li M."/>
        </authorList>
    </citation>
    <scope>NUCLEOTIDE SEQUENCE [LARGE SCALE GENOMIC DNA]</scope>
    <source>
        <strain evidence="9">SpSt-556</strain>
    </source>
</reference>
<dbReference type="InterPro" id="IPR051464">
    <property type="entry name" value="Peptidase_M42_aminopept"/>
</dbReference>
<dbReference type="PANTHER" id="PTHR32481:SF0">
    <property type="entry name" value="AMINOPEPTIDASE YPDE-RELATED"/>
    <property type="match status" value="1"/>
</dbReference>
<evidence type="ECO:0000256" key="6">
    <source>
        <dbReference type="PIRNR" id="PIRNR001123"/>
    </source>
</evidence>
<feature type="binding site" evidence="8">
    <location>
        <position position="318"/>
    </location>
    <ligand>
        <name>Zn(2+)</name>
        <dbReference type="ChEBI" id="CHEBI:29105"/>
        <label>2</label>
    </ligand>
</feature>
<comment type="caution">
    <text evidence="9">The sequence shown here is derived from an EMBL/GenBank/DDBJ whole genome shotgun (WGS) entry which is preliminary data.</text>
</comment>
<dbReference type="EMBL" id="DSXR01000061">
    <property type="protein sequence ID" value="HGS87227.1"/>
    <property type="molecule type" value="Genomic_DNA"/>
</dbReference>
<accession>A0A7C4Q1N7</accession>
<feature type="binding site" evidence="8">
    <location>
        <position position="233"/>
    </location>
    <ligand>
        <name>Zn(2+)</name>
        <dbReference type="ChEBI" id="CHEBI:29105"/>
        <label>1</label>
    </ligand>
</feature>
<keyword evidence="5" id="KW-0378">Hydrolase</keyword>
<protein>
    <submittedName>
        <fullName evidence="9">M42 family peptidase</fullName>
    </submittedName>
</protein>
<keyword evidence="3" id="KW-0645">Protease</keyword>
<dbReference type="InterPro" id="IPR023367">
    <property type="entry name" value="Peptidase_M42_dom2"/>
</dbReference>
<comment type="similarity">
    <text evidence="1 6">Belongs to the peptidase M42 family.</text>
</comment>
<evidence type="ECO:0000313" key="9">
    <source>
        <dbReference type="EMBL" id="HGS87227.1"/>
    </source>
</evidence>
<dbReference type="Gene3D" id="2.40.30.40">
    <property type="entry name" value="Peptidase M42, domain 2"/>
    <property type="match status" value="1"/>
</dbReference>
<name>A0A7C4Q1N7_9CHLR</name>
<feature type="binding site" evidence="8">
    <location>
        <position position="211"/>
    </location>
    <ligand>
        <name>Zn(2+)</name>
        <dbReference type="ChEBI" id="CHEBI:29105"/>
        <label>2</label>
    </ligand>
</feature>
<dbReference type="PIRSF" id="PIRSF001123">
    <property type="entry name" value="PepA_GA"/>
    <property type="match status" value="1"/>
</dbReference>
<evidence type="ECO:0000256" key="7">
    <source>
        <dbReference type="PIRSR" id="PIRSR001123-1"/>
    </source>
</evidence>
<dbReference type="Gene3D" id="3.40.630.10">
    <property type="entry name" value="Zn peptidases"/>
    <property type="match status" value="1"/>
</dbReference>
<dbReference type="GO" id="GO:0006508">
    <property type="term" value="P:proteolysis"/>
    <property type="evidence" value="ECO:0007669"/>
    <property type="project" value="UniProtKB-KW"/>
</dbReference>
<proteinExistence type="inferred from homology"/>
<dbReference type="GO" id="GO:0046872">
    <property type="term" value="F:metal ion binding"/>
    <property type="evidence" value="ECO:0007669"/>
    <property type="project" value="UniProtKB-UniRule"/>
</dbReference>
<dbReference type="GO" id="GO:0004177">
    <property type="term" value="F:aminopeptidase activity"/>
    <property type="evidence" value="ECO:0007669"/>
    <property type="project" value="UniProtKB-UniRule"/>
</dbReference>
<feature type="binding site" evidence="8">
    <location>
        <position position="178"/>
    </location>
    <ligand>
        <name>Zn(2+)</name>
        <dbReference type="ChEBI" id="CHEBI:29105"/>
        <label>1</label>
    </ligand>
</feature>
<dbReference type="SUPFAM" id="SSF53187">
    <property type="entry name" value="Zn-dependent exopeptidases"/>
    <property type="match status" value="1"/>
</dbReference>
<evidence type="ECO:0000256" key="3">
    <source>
        <dbReference type="ARBA" id="ARBA00022670"/>
    </source>
</evidence>
<dbReference type="Pfam" id="PF05343">
    <property type="entry name" value="Peptidase_M42"/>
    <property type="match status" value="1"/>
</dbReference>
<evidence type="ECO:0000256" key="4">
    <source>
        <dbReference type="ARBA" id="ARBA00022723"/>
    </source>
</evidence>